<proteinExistence type="predicted"/>
<reference evidence="1" key="1">
    <citation type="journal article" date="2022" name="bioRxiv">
        <title>Sequencing and chromosome-scale assembly of the giantPleurodeles waltlgenome.</title>
        <authorList>
            <person name="Brown T."/>
            <person name="Elewa A."/>
            <person name="Iarovenko S."/>
            <person name="Subramanian E."/>
            <person name="Araus A.J."/>
            <person name="Petzold A."/>
            <person name="Susuki M."/>
            <person name="Suzuki K.-i.T."/>
            <person name="Hayashi T."/>
            <person name="Toyoda A."/>
            <person name="Oliveira C."/>
            <person name="Osipova E."/>
            <person name="Leigh N.D."/>
            <person name="Simon A."/>
            <person name="Yun M.H."/>
        </authorList>
    </citation>
    <scope>NUCLEOTIDE SEQUENCE</scope>
    <source>
        <strain evidence="1">20211129_DDA</strain>
        <tissue evidence="1">Liver</tissue>
    </source>
</reference>
<dbReference type="AlphaFoldDB" id="A0AAV7PF44"/>
<keyword evidence="2" id="KW-1185">Reference proteome</keyword>
<organism evidence="1 2">
    <name type="scientific">Pleurodeles waltl</name>
    <name type="common">Iberian ribbed newt</name>
    <dbReference type="NCBI Taxonomy" id="8319"/>
    <lineage>
        <taxon>Eukaryota</taxon>
        <taxon>Metazoa</taxon>
        <taxon>Chordata</taxon>
        <taxon>Craniata</taxon>
        <taxon>Vertebrata</taxon>
        <taxon>Euteleostomi</taxon>
        <taxon>Amphibia</taxon>
        <taxon>Batrachia</taxon>
        <taxon>Caudata</taxon>
        <taxon>Salamandroidea</taxon>
        <taxon>Salamandridae</taxon>
        <taxon>Pleurodelinae</taxon>
        <taxon>Pleurodeles</taxon>
    </lineage>
</organism>
<dbReference type="EMBL" id="JANPWB010000011">
    <property type="protein sequence ID" value="KAJ1125814.1"/>
    <property type="molecule type" value="Genomic_DNA"/>
</dbReference>
<protein>
    <submittedName>
        <fullName evidence="1">Uncharacterized protein</fullName>
    </submittedName>
</protein>
<evidence type="ECO:0000313" key="1">
    <source>
        <dbReference type="EMBL" id="KAJ1125814.1"/>
    </source>
</evidence>
<dbReference type="Proteomes" id="UP001066276">
    <property type="component" value="Chromosome 7"/>
</dbReference>
<comment type="caution">
    <text evidence="1">The sequence shown here is derived from an EMBL/GenBank/DDBJ whole genome shotgun (WGS) entry which is preliminary data.</text>
</comment>
<evidence type="ECO:0000313" key="2">
    <source>
        <dbReference type="Proteomes" id="UP001066276"/>
    </source>
</evidence>
<accession>A0AAV7PF44</accession>
<name>A0AAV7PF44_PLEWA</name>
<sequence length="79" mass="8727">MNEPTDKDRKMDFSGGIAAVMAELCAGLRSMDVRFDILTSCLAAVHERLEQQTTGLDGLEDGDRAMAKCLESLEYILKM</sequence>
<gene>
    <name evidence="1" type="ORF">NDU88_004232</name>
</gene>